<dbReference type="PANTHER" id="PTHR12369:SF45">
    <property type="entry name" value="HEXOSYLTRANSFERASE"/>
    <property type="match status" value="1"/>
</dbReference>
<dbReference type="EMBL" id="CACRXK020001394">
    <property type="protein sequence ID" value="CAB3988854.1"/>
    <property type="molecule type" value="Genomic_DNA"/>
</dbReference>
<dbReference type="Pfam" id="PF05679">
    <property type="entry name" value="CHGN"/>
    <property type="match status" value="1"/>
</dbReference>
<keyword evidence="5 9" id="KW-0735">Signal-anchor</keyword>
<dbReference type="Proteomes" id="UP001152795">
    <property type="component" value="Unassembled WGS sequence"/>
</dbReference>
<evidence type="ECO:0000313" key="10">
    <source>
        <dbReference type="EMBL" id="CAB3988854.1"/>
    </source>
</evidence>
<evidence type="ECO:0000256" key="1">
    <source>
        <dbReference type="ARBA" id="ARBA00004447"/>
    </source>
</evidence>
<keyword evidence="3 9" id="KW-0808">Transferase</keyword>
<sequence>MRRLSAYRSWLFIVFIFIVVAVQISLNILLSYCGERLQNVRESKREIDTKHTDALRRVYTERLRATQRTITALKVQLKQATTKESQRETSTEIHILRKQNARLTSQVKKYEKLQKIVNAQEFSKLKSEASKLDFLRGDTPYNELAVVPFDSFTHAGIFSILKDGLVDRPARRPIGTRIKEHEEILNFALRVLKDELPGQQKIERYNLANGISRLNRITGMAYDLIFTAKPNQYHRVKIQRPFSNLELVGNVETLDTSQEIINLILPLSGRTDNFEIFLKRFGNICVRWDGKVYLTVVYFGKKGREKVKHLLSEFEDREKFNNYKLIFEDGAFSRGVGLQKGVLSWEKGNNIMFFCDVDVFFTPDFVERCRFYTEPGQMVYYPIVFSLYNPEIVYNGNPLEIEQQLHIGKYNGFWRDFGFGMTCVYKNDFVATKGFDTSIHGWGTEDLKLYRKFLKTNLAVVRATDRGIFHMYHQKKCDSSLPSEQYLSCLHSKAVTEASHRQMGMLAFGNRLFSNLAPDWKTKLEYQPDFSLRDSKTKNKRAMSLWTRADELDIEILEVKQLHSRLTAAMNFTVFGSEVFDTKKVNVSALRELQFRLGNVTQVVRKLALAISKNSTNHG</sequence>
<dbReference type="InterPro" id="IPR051227">
    <property type="entry name" value="CS_glycosyltransferase"/>
</dbReference>
<keyword evidence="6 9" id="KW-1133">Transmembrane helix</keyword>
<dbReference type="InterPro" id="IPR029044">
    <property type="entry name" value="Nucleotide-diphossugar_trans"/>
</dbReference>
<comment type="subcellular location">
    <subcellularLocation>
        <location evidence="1 9">Golgi apparatus</location>
        <location evidence="1 9">Golgi stack membrane</location>
        <topology evidence="1 9">Single-pass type II membrane protein</topology>
    </subcellularLocation>
</comment>
<evidence type="ECO:0000256" key="9">
    <source>
        <dbReference type="RuleBase" id="RU364016"/>
    </source>
</evidence>
<evidence type="ECO:0000256" key="6">
    <source>
        <dbReference type="ARBA" id="ARBA00022989"/>
    </source>
</evidence>
<dbReference type="OrthoDB" id="431432at2759"/>
<dbReference type="InterPro" id="IPR008428">
    <property type="entry name" value="Chond_GalNAc"/>
</dbReference>
<dbReference type="AlphaFoldDB" id="A0A7D9DLE6"/>
<proteinExistence type="inferred from homology"/>
<keyword evidence="8 9" id="KW-0472">Membrane</keyword>
<evidence type="ECO:0000256" key="4">
    <source>
        <dbReference type="ARBA" id="ARBA00022692"/>
    </source>
</evidence>
<dbReference type="GO" id="GO:0032580">
    <property type="term" value="C:Golgi cisterna membrane"/>
    <property type="evidence" value="ECO:0007669"/>
    <property type="project" value="UniProtKB-SubCell"/>
</dbReference>
<dbReference type="SUPFAM" id="SSF53448">
    <property type="entry name" value="Nucleotide-diphospho-sugar transferases"/>
    <property type="match status" value="1"/>
</dbReference>
<keyword evidence="4 9" id="KW-0812">Transmembrane</keyword>
<organism evidence="10 11">
    <name type="scientific">Paramuricea clavata</name>
    <name type="common">Red gorgonian</name>
    <name type="synonym">Violescent sea-whip</name>
    <dbReference type="NCBI Taxonomy" id="317549"/>
    <lineage>
        <taxon>Eukaryota</taxon>
        <taxon>Metazoa</taxon>
        <taxon>Cnidaria</taxon>
        <taxon>Anthozoa</taxon>
        <taxon>Octocorallia</taxon>
        <taxon>Malacalcyonacea</taxon>
        <taxon>Plexauridae</taxon>
        <taxon>Paramuricea</taxon>
    </lineage>
</organism>
<comment type="similarity">
    <text evidence="2 9">Belongs to the chondroitin N-acetylgalactosaminyltransferase family.</text>
</comment>
<evidence type="ECO:0000256" key="8">
    <source>
        <dbReference type="ARBA" id="ARBA00023136"/>
    </source>
</evidence>
<feature type="transmembrane region" description="Helical" evidence="9">
    <location>
        <begin position="12"/>
        <end position="32"/>
    </location>
</feature>
<evidence type="ECO:0000313" key="11">
    <source>
        <dbReference type="Proteomes" id="UP001152795"/>
    </source>
</evidence>
<evidence type="ECO:0000256" key="2">
    <source>
        <dbReference type="ARBA" id="ARBA00009239"/>
    </source>
</evidence>
<keyword evidence="7 9" id="KW-0333">Golgi apparatus</keyword>
<name>A0A7D9DLE6_PARCT</name>
<comment type="caution">
    <text evidence="10">The sequence shown here is derived from an EMBL/GenBank/DDBJ whole genome shotgun (WGS) entry which is preliminary data.</text>
</comment>
<keyword evidence="11" id="KW-1185">Reference proteome</keyword>
<dbReference type="GO" id="GO:0047238">
    <property type="term" value="F:glucuronosyl-N-acetylgalactosaminyl-proteoglycan 4-beta-N-acetylgalactosaminyltransferase activity"/>
    <property type="evidence" value="ECO:0007669"/>
    <property type="project" value="TreeGrafter"/>
</dbReference>
<reference evidence="10" key="1">
    <citation type="submission" date="2020-04" db="EMBL/GenBank/DDBJ databases">
        <authorList>
            <person name="Alioto T."/>
            <person name="Alioto T."/>
            <person name="Gomez Garrido J."/>
        </authorList>
    </citation>
    <scope>NUCLEOTIDE SEQUENCE</scope>
    <source>
        <strain evidence="10">A484AB</strain>
    </source>
</reference>
<evidence type="ECO:0000256" key="7">
    <source>
        <dbReference type="ARBA" id="ARBA00023034"/>
    </source>
</evidence>
<dbReference type="PANTHER" id="PTHR12369">
    <property type="entry name" value="CHONDROITIN SYNTHASE"/>
    <property type="match status" value="1"/>
</dbReference>
<gene>
    <name evidence="10" type="ORF">PACLA_8A044256</name>
</gene>
<evidence type="ECO:0000256" key="5">
    <source>
        <dbReference type="ARBA" id="ARBA00022968"/>
    </source>
</evidence>
<protein>
    <recommendedName>
        <fullName evidence="9">Hexosyltransferase</fullName>
        <ecNumber evidence="9">2.4.1.-</ecNumber>
    </recommendedName>
</protein>
<dbReference type="Gene3D" id="3.90.550.10">
    <property type="entry name" value="Spore Coat Polysaccharide Biosynthesis Protein SpsA, Chain A"/>
    <property type="match status" value="1"/>
</dbReference>
<accession>A0A7D9DLE6</accession>
<evidence type="ECO:0000256" key="3">
    <source>
        <dbReference type="ARBA" id="ARBA00022679"/>
    </source>
</evidence>
<dbReference type="EC" id="2.4.1.-" evidence="9"/>